<comment type="caution">
    <text evidence="2">The sequence shown here is derived from an EMBL/GenBank/DDBJ whole genome shotgun (WGS) entry which is preliminary data.</text>
</comment>
<reference evidence="3" key="1">
    <citation type="journal article" date="2019" name="Int. J. Syst. Evol. Microbiol.">
        <title>The Global Catalogue of Microorganisms (GCM) 10K type strain sequencing project: providing services to taxonomists for standard genome sequencing and annotation.</title>
        <authorList>
            <consortium name="The Broad Institute Genomics Platform"/>
            <consortium name="The Broad Institute Genome Sequencing Center for Infectious Disease"/>
            <person name="Wu L."/>
            <person name="Ma J."/>
        </authorList>
    </citation>
    <scope>NUCLEOTIDE SEQUENCE [LARGE SCALE GENOMIC DNA]</scope>
    <source>
        <strain evidence="3">KCTC 33676</strain>
    </source>
</reference>
<gene>
    <name evidence="2" type="ORF">ACFSUC_14290</name>
</gene>
<dbReference type="Pfam" id="PF11575">
    <property type="entry name" value="FhuF_C"/>
    <property type="match status" value="1"/>
</dbReference>
<protein>
    <submittedName>
        <fullName evidence="2">(2Fe-2S)-binding protein</fullName>
    </submittedName>
</protein>
<dbReference type="EMBL" id="JBHUMM010000043">
    <property type="protein sequence ID" value="MFD2672733.1"/>
    <property type="molecule type" value="Genomic_DNA"/>
</dbReference>
<proteinExistence type="predicted"/>
<accession>A0ABW5RCQ2</accession>
<dbReference type="InterPro" id="IPR024726">
    <property type="entry name" value="FhuF_C"/>
</dbReference>
<name>A0ABW5RCQ2_9BACL</name>
<feature type="domain" description="Ferric siderophore reductase C-terminal" evidence="1">
    <location>
        <begin position="234"/>
        <end position="254"/>
    </location>
</feature>
<evidence type="ECO:0000259" key="1">
    <source>
        <dbReference type="Pfam" id="PF11575"/>
    </source>
</evidence>
<organism evidence="2 3">
    <name type="scientific">Marinicrinis sediminis</name>
    <dbReference type="NCBI Taxonomy" id="1652465"/>
    <lineage>
        <taxon>Bacteria</taxon>
        <taxon>Bacillati</taxon>
        <taxon>Bacillota</taxon>
        <taxon>Bacilli</taxon>
        <taxon>Bacillales</taxon>
        <taxon>Paenibacillaceae</taxon>
    </lineage>
</organism>
<evidence type="ECO:0000313" key="3">
    <source>
        <dbReference type="Proteomes" id="UP001597497"/>
    </source>
</evidence>
<dbReference type="Proteomes" id="UP001597497">
    <property type="component" value="Unassembled WGS sequence"/>
</dbReference>
<keyword evidence="3" id="KW-1185">Reference proteome</keyword>
<evidence type="ECO:0000313" key="2">
    <source>
        <dbReference type="EMBL" id="MFD2672733.1"/>
    </source>
</evidence>
<dbReference type="RefSeq" id="WP_379930297.1">
    <property type="nucleotide sequence ID" value="NZ_JBHUMM010000043.1"/>
</dbReference>
<sequence length="269" mass="31443">MLNNENIALIETYFNTVVLTRAQLNEKTEDTIIPMTQLLENPEKLRELATWYQHAHQFKSLASASSQVSKYLARHSCAVFFMVSVLRMTEPFHPASWYIRWDQQYHYPQLLVVKPESPALSEPGEAQPRSGEQTLQELFQYWLIPLVERISAMTRLKTDLLWENIFVYIRFYYLRFLESCKSDVSMYAMIEKEYTWITMTSPAPWHPANIANPFAGLHETIPHPVNEAETFLVRQTCCLRDQGNDGKKCSSCPLLQPEERYQQLEQLAK</sequence>